<dbReference type="InterPro" id="IPR036038">
    <property type="entry name" value="Aminotransferase-like"/>
</dbReference>
<organism evidence="1 2">
    <name type="scientific">Wolfiporia cocos (strain MD-104)</name>
    <name type="common">Brown rot fungus</name>
    <dbReference type="NCBI Taxonomy" id="742152"/>
    <lineage>
        <taxon>Eukaryota</taxon>
        <taxon>Fungi</taxon>
        <taxon>Dikarya</taxon>
        <taxon>Basidiomycota</taxon>
        <taxon>Agaricomycotina</taxon>
        <taxon>Agaricomycetes</taxon>
        <taxon>Polyporales</taxon>
        <taxon>Phaeolaceae</taxon>
        <taxon>Wolfiporia</taxon>
    </lineage>
</organism>
<sequence>MQDAPLKIRILLDYSNTISAAATLADPLPSPDPMSVSWVAGKPTEPMMRTLLDIRLDTCPTSPSLFTRTKTTHRLEYTAARARMSIPPLPAPSNADVLLYNPSGEITETSIRNVAFWRRAPPQWVTPHAEVGCLPGVMRRWLLEQGRIVEAQVGELVKDDLVEGEYILTFNGVEGCRIGRIALPSR</sequence>
<dbReference type="Gene3D" id="3.20.10.10">
    <property type="entry name" value="D-amino Acid Aminotransferase, subunit A, domain 2"/>
    <property type="match status" value="1"/>
</dbReference>
<evidence type="ECO:0000313" key="1">
    <source>
        <dbReference type="EMBL" id="PCH34160.1"/>
    </source>
</evidence>
<reference evidence="1 2" key="1">
    <citation type="journal article" date="2012" name="Science">
        <title>The Paleozoic origin of enzymatic lignin decomposition reconstructed from 31 fungal genomes.</title>
        <authorList>
            <person name="Floudas D."/>
            <person name="Binder M."/>
            <person name="Riley R."/>
            <person name="Barry K."/>
            <person name="Blanchette R.A."/>
            <person name="Henrissat B."/>
            <person name="Martinez A.T."/>
            <person name="Otillar R."/>
            <person name="Spatafora J.W."/>
            <person name="Yadav J.S."/>
            <person name="Aerts A."/>
            <person name="Benoit I."/>
            <person name="Boyd A."/>
            <person name="Carlson A."/>
            <person name="Copeland A."/>
            <person name="Coutinho P.M."/>
            <person name="de Vries R.P."/>
            <person name="Ferreira P."/>
            <person name="Findley K."/>
            <person name="Foster B."/>
            <person name="Gaskell J."/>
            <person name="Glotzer D."/>
            <person name="Gorecki P."/>
            <person name="Heitman J."/>
            <person name="Hesse C."/>
            <person name="Hori C."/>
            <person name="Igarashi K."/>
            <person name="Jurgens J.A."/>
            <person name="Kallen N."/>
            <person name="Kersten P."/>
            <person name="Kohler A."/>
            <person name="Kuees U."/>
            <person name="Kumar T.K.A."/>
            <person name="Kuo A."/>
            <person name="LaButti K."/>
            <person name="Larrondo L.F."/>
            <person name="Lindquist E."/>
            <person name="Ling A."/>
            <person name="Lombard V."/>
            <person name="Lucas S."/>
            <person name="Lundell T."/>
            <person name="Martin R."/>
            <person name="McLaughlin D.J."/>
            <person name="Morgenstern I."/>
            <person name="Morin E."/>
            <person name="Murat C."/>
            <person name="Nagy L.G."/>
            <person name="Nolan M."/>
            <person name="Ohm R.A."/>
            <person name="Patyshakuliyeva A."/>
            <person name="Rokas A."/>
            <person name="Ruiz-Duenas F.J."/>
            <person name="Sabat G."/>
            <person name="Salamov A."/>
            <person name="Samejima M."/>
            <person name="Schmutz J."/>
            <person name="Slot J.C."/>
            <person name="St John F."/>
            <person name="Stenlid J."/>
            <person name="Sun H."/>
            <person name="Sun S."/>
            <person name="Syed K."/>
            <person name="Tsang A."/>
            <person name="Wiebenga A."/>
            <person name="Young D."/>
            <person name="Pisabarro A."/>
            <person name="Eastwood D.C."/>
            <person name="Martin F."/>
            <person name="Cullen D."/>
            <person name="Grigoriev I.V."/>
            <person name="Hibbett D.S."/>
        </authorList>
    </citation>
    <scope>NUCLEOTIDE SEQUENCE [LARGE SCALE GENOMIC DNA]</scope>
    <source>
        <strain evidence="1 2">MD-104</strain>
    </source>
</reference>
<dbReference type="EMBL" id="KB467831">
    <property type="protein sequence ID" value="PCH34160.1"/>
    <property type="molecule type" value="Genomic_DNA"/>
</dbReference>
<evidence type="ECO:0000313" key="2">
    <source>
        <dbReference type="Proteomes" id="UP000218811"/>
    </source>
</evidence>
<dbReference type="Proteomes" id="UP000218811">
    <property type="component" value="Unassembled WGS sequence"/>
</dbReference>
<dbReference type="InterPro" id="IPR043132">
    <property type="entry name" value="BCAT-like_C"/>
</dbReference>
<name>A0A2H3IVZ0_WOLCO</name>
<accession>A0A2H3IVZ0</accession>
<proteinExistence type="predicted"/>
<dbReference type="InterPro" id="IPR001544">
    <property type="entry name" value="Aminotrans_IV"/>
</dbReference>
<dbReference type="OMA" id="NSWHIVQ"/>
<dbReference type="OrthoDB" id="64220at2759"/>
<dbReference type="Pfam" id="PF01063">
    <property type="entry name" value="Aminotran_4"/>
    <property type="match status" value="1"/>
</dbReference>
<dbReference type="GO" id="GO:0003824">
    <property type="term" value="F:catalytic activity"/>
    <property type="evidence" value="ECO:0007669"/>
    <property type="project" value="InterPro"/>
</dbReference>
<keyword evidence="2" id="KW-1185">Reference proteome</keyword>
<protein>
    <submittedName>
        <fullName evidence="1">Uncharacterized protein</fullName>
    </submittedName>
</protein>
<dbReference type="AlphaFoldDB" id="A0A2H3IVZ0"/>
<gene>
    <name evidence="1" type="ORF">WOLCODRAFT_113269</name>
</gene>
<dbReference type="STRING" id="742152.A0A2H3IVZ0"/>
<dbReference type="SUPFAM" id="SSF56752">
    <property type="entry name" value="D-aminoacid aminotransferase-like PLP-dependent enzymes"/>
    <property type="match status" value="1"/>
</dbReference>